<accession>A0A4Z2J579</accession>
<dbReference type="Proteomes" id="UP000314294">
    <property type="component" value="Unassembled WGS sequence"/>
</dbReference>
<dbReference type="EMBL" id="SRLO01000025">
    <property type="protein sequence ID" value="TNN84663.1"/>
    <property type="molecule type" value="Genomic_DNA"/>
</dbReference>
<organism evidence="2 3">
    <name type="scientific">Liparis tanakae</name>
    <name type="common">Tanaka's snailfish</name>
    <dbReference type="NCBI Taxonomy" id="230148"/>
    <lineage>
        <taxon>Eukaryota</taxon>
        <taxon>Metazoa</taxon>
        <taxon>Chordata</taxon>
        <taxon>Craniata</taxon>
        <taxon>Vertebrata</taxon>
        <taxon>Euteleostomi</taxon>
        <taxon>Actinopterygii</taxon>
        <taxon>Neopterygii</taxon>
        <taxon>Teleostei</taxon>
        <taxon>Neoteleostei</taxon>
        <taxon>Acanthomorphata</taxon>
        <taxon>Eupercaria</taxon>
        <taxon>Perciformes</taxon>
        <taxon>Cottioidei</taxon>
        <taxon>Cottales</taxon>
        <taxon>Liparidae</taxon>
        <taxon>Liparis</taxon>
    </lineage>
</organism>
<feature type="compositionally biased region" description="Basic and acidic residues" evidence="1">
    <location>
        <begin position="68"/>
        <end position="81"/>
    </location>
</feature>
<name>A0A4Z2J579_9TELE</name>
<evidence type="ECO:0000313" key="3">
    <source>
        <dbReference type="Proteomes" id="UP000314294"/>
    </source>
</evidence>
<evidence type="ECO:0000256" key="1">
    <source>
        <dbReference type="SAM" id="MobiDB-lite"/>
    </source>
</evidence>
<protein>
    <submittedName>
        <fullName evidence="2">Uncharacterized protein</fullName>
    </submittedName>
</protein>
<dbReference type="AlphaFoldDB" id="A0A4Z2J579"/>
<reference evidence="2 3" key="1">
    <citation type="submission" date="2019-03" db="EMBL/GenBank/DDBJ databases">
        <title>First draft genome of Liparis tanakae, snailfish: a comprehensive survey of snailfish specific genes.</title>
        <authorList>
            <person name="Kim W."/>
            <person name="Song I."/>
            <person name="Jeong J.-H."/>
            <person name="Kim D."/>
            <person name="Kim S."/>
            <person name="Ryu S."/>
            <person name="Song J.Y."/>
            <person name="Lee S.K."/>
        </authorList>
    </citation>
    <scope>NUCLEOTIDE SEQUENCE [LARGE SCALE GENOMIC DNA]</scope>
    <source>
        <tissue evidence="2">Muscle</tissue>
    </source>
</reference>
<sequence>MSKMFAPGLTVGGAVISSWVFFSTLLCRVIVSRAQPAFALVTSCLIAVRNPANIPGEELSTDLMSSQKLREPEAQRGRLPRDLPPQVRHTGIKDIVQSVTEVLMAEYSLNRADSYTFLHCLLGLMADRGADRTCTAVWRKATLYSMGFHMGRLLTSNWFCEIPENVRFKPARTPWGGSLGSITFGLDFIKLGLLLSQLSLRRTELIISGSQSVCLNGQIFG</sequence>
<gene>
    <name evidence="2" type="ORF">EYF80_005078</name>
</gene>
<keyword evidence="3" id="KW-1185">Reference proteome</keyword>
<comment type="caution">
    <text evidence="2">The sequence shown here is derived from an EMBL/GenBank/DDBJ whole genome shotgun (WGS) entry which is preliminary data.</text>
</comment>
<proteinExistence type="predicted"/>
<feature type="region of interest" description="Disordered" evidence="1">
    <location>
        <begin position="62"/>
        <end position="83"/>
    </location>
</feature>
<evidence type="ECO:0000313" key="2">
    <source>
        <dbReference type="EMBL" id="TNN84663.1"/>
    </source>
</evidence>